<protein>
    <submittedName>
        <fullName evidence="1">Uncharacterized protein</fullName>
    </submittedName>
</protein>
<proteinExistence type="predicted"/>
<dbReference type="Proteomes" id="UP000605201">
    <property type="component" value="Unassembled WGS sequence"/>
</dbReference>
<evidence type="ECO:0000313" key="2">
    <source>
        <dbReference type="Proteomes" id="UP000605201"/>
    </source>
</evidence>
<evidence type="ECO:0000313" key="1">
    <source>
        <dbReference type="EMBL" id="MBC8431705.1"/>
    </source>
</evidence>
<sequence length="89" mass="8960">MSLQKKSLNWPVEYETPRVFNVDTAFQQALGITFCSTGTSAGGGSGSCSSGYDATGTPNDPNACATGALAMIGPGHGMSPCGHGFNAQA</sequence>
<organism evidence="1 2">
    <name type="scientific">Candidatus Desulfatibia vada</name>
    <dbReference type="NCBI Taxonomy" id="2841696"/>
    <lineage>
        <taxon>Bacteria</taxon>
        <taxon>Pseudomonadati</taxon>
        <taxon>Thermodesulfobacteriota</taxon>
        <taxon>Desulfobacteria</taxon>
        <taxon>Desulfobacterales</taxon>
        <taxon>Desulfobacterales incertae sedis</taxon>
        <taxon>Candidatus Desulfatibia</taxon>
    </lineage>
</organism>
<reference evidence="1 2" key="1">
    <citation type="submission" date="2020-08" db="EMBL/GenBank/DDBJ databases">
        <title>Bridging the membrane lipid divide: bacteria of the FCB group superphylum have the potential to synthesize archaeal ether lipids.</title>
        <authorList>
            <person name="Villanueva L."/>
            <person name="Von Meijenfeldt F.A.B."/>
            <person name="Westbye A.B."/>
            <person name="Yadav S."/>
            <person name="Hopmans E.C."/>
            <person name="Dutilh B.E."/>
            <person name="Sinninghe Damste J.S."/>
        </authorList>
    </citation>
    <scope>NUCLEOTIDE SEQUENCE [LARGE SCALE GENOMIC DNA]</scope>
    <source>
        <strain evidence="1">NIOZ-UU17</strain>
    </source>
</reference>
<dbReference type="EMBL" id="JACNIG010000165">
    <property type="protein sequence ID" value="MBC8431705.1"/>
    <property type="molecule type" value="Genomic_DNA"/>
</dbReference>
<gene>
    <name evidence="1" type="ORF">H8D96_07270</name>
</gene>
<comment type="caution">
    <text evidence="1">The sequence shown here is derived from an EMBL/GenBank/DDBJ whole genome shotgun (WGS) entry which is preliminary data.</text>
</comment>
<dbReference type="AlphaFoldDB" id="A0A8J6TS49"/>
<name>A0A8J6TS49_9BACT</name>
<accession>A0A8J6TS49</accession>